<evidence type="ECO:0000313" key="3">
    <source>
        <dbReference type="EMBL" id="NKY54728.1"/>
    </source>
</evidence>
<dbReference type="RefSeq" id="WP_062970996.1">
    <property type="nucleotide sequence ID" value="NZ_JAAXOT010000001.1"/>
</dbReference>
<organism evidence="3 4">
    <name type="scientific">Nocardia flavorosea</name>
    <dbReference type="NCBI Taxonomy" id="53429"/>
    <lineage>
        <taxon>Bacteria</taxon>
        <taxon>Bacillati</taxon>
        <taxon>Actinomycetota</taxon>
        <taxon>Actinomycetes</taxon>
        <taxon>Mycobacteriales</taxon>
        <taxon>Nocardiaceae</taxon>
        <taxon>Nocardia</taxon>
    </lineage>
</organism>
<name>A0A846YC08_9NOCA</name>
<sequence>MRVFQGIDEVAAAVGTHLGFSDWIEVSQTRIDAFADATGDHQWIHVDPGRAAAGPYGSTIAHGYLTLSLLPALSATIFDIDGVRMKINYGMNKVRFPAPVPVGSKIRCGARLESLERTPKGANLITTYTIEIDGAQRPALVAETLRVLVG</sequence>
<comment type="caution">
    <text evidence="3">The sequence shown here is derived from an EMBL/GenBank/DDBJ whole genome shotgun (WGS) entry which is preliminary data.</text>
</comment>
<keyword evidence="4" id="KW-1185">Reference proteome</keyword>
<dbReference type="PANTHER" id="PTHR42993">
    <property type="entry name" value="MAOC-LIKE DEHYDRATASE DOMAIN-CONTAINING PROTEIN"/>
    <property type="match status" value="1"/>
</dbReference>
<accession>A0A846YC08</accession>
<proteinExistence type="inferred from homology"/>
<protein>
    <submittedName>
        <fullName evidence="3">MaoC family dehydratase</fullName>
    </submittedName>
</protein>
<dbReference type="InterPro" id="IPR029069">
    <property type="entry name" value="HotDog_dom_sf"/>
</dbReference>
<dbReference type="Proteomes" id="UP000570678">
    <property type="component" value="Unassembled WGS sequence"/>
</dbReference>
<dbReference type="PANTHER" id="PTHR42993:SF1">
    <property type="entry name" value="MAOC-LIKE DEHYDRATASE DOMAIN-CONTAINING PROTEIN"/>
    <property type="match status" value="1"/>
</dbReference>
<evidence type="ECO:0000313" key="4">
    <source>
        <dbReference type="Proteomes" id="UP000570678"/>
    </source>
</evidence>
<dbReference type="EMBL" id="JAAXOT010000001">
    <property type="protein sequence ID" value="NKY54728.1"/>
    <property type="molecule type" value="Genomic_DNA"/>
</dbReference>
<feature type="domain" description="MaoC-like" evidence="2">
    <location>
        <begin position="11"/>
        <end position="114"/>
    </location>
</feature>
<dbReference type="Gene3D" id="3.10.129.10">
    <property type="entry name" value="Hotdog Thioesterase"/>
    <property type="match status" value="1"/>
</dbReference>
<dbReference type="InterPro" id="IPR039375">
    <property type="entry name" value="NodN-like"/>
</dbReference>
<dbReference type="SUPFAM" id="SSF54637">
    <property type="entry name" value="Thioesterase/thiol ester dehydrase-isomerase"/>
    <property type="match status" value="1"/>
</dbReference>
<evidence type="ECO:0000259" key="2">
    <source>
        <dbReference type="Pfam" id="PF01575"/>
    </source>
</evidence>
<dbReference type="InterPro" id="IPR002539">
    <property type="entry name" value="MaoC-like_dom"/>
</dbReference>
<dbReference type="Pfam" id="PF01575">
    <property type="entry name" value="MaoC_dehydratas"/>
    <property type="match status" value="1"/>
</dbReference>
<gene>
    <name evidence="3" type="ORF">HGA15_00840</name>
</gene>
<reference evidence="3 4" key="1">
    <citation type="submission" date="2020-04" db="EMBL/GenBank/DDBJ databases">
        <title>MicrobeNet Type strains.</title>
        <authorList>
            <person name="Nicholson A.C."/>
        </authorList>
    </citation>
    <scope>NUCLEOTIDE SEQUENCE [LARGE SCALE GENOMIC DNA]</scope>
    <source>
        <strain evidence="3 4">JCM 3332</strain>
    </source>
</reference>
<dbReference type="AlphaFoldDB" id="A0A846YC08"/>
<evidence type="ECO:0000256" key="1">
    <source>
        <dbReference type="ARBA" id="ARBA00005254"/>
    </source>
</evidence>
<comment type="similarity">
    <text evidence="1">Belongs to the enoyl-CoA hydratase/isomerase family.</text>
</comment>
<dbReference type="CDD" id="cd03450">
    <property type="entry name" value="NodN"/>
    <property type="match status" value="1"/>
</dbReference>